<comment type="similarity">
    <text evidence="2 13">Belongs to the cation transport ATPase (P-type) (TC 3.A.3) family. Type IB subfamily.</text>
</comment>
<dbReference type="PRINTS" id="PR00119">
    <property type="entry name" value="CATATPASE"/>
</dbReference>
<evidence type="ECO:0000313" key="16">
    <source>
        <dbReference type="Proteomes" id="UP000076268"/>
    </source>
</evidence>
<dbReference type="Proteomes" id="UP000076268">
    <property type="component" value="Unassembled WGS sequence"/>
</dbReference>
<evidence type="ECO:0000256" key="11">
    <source>
        <dbReference type="ARBA" id="ARBA00039103"/>
    </source>
</evidence>
<feature type="domain" description="HMA" evidence="14">
    <location>
        <begin position="7"/>
        <end position="70"/>
    </location>
</feature>
<evidence type="ECO:0000256" key="6">
    <source>
        <dbReference type="ARBA" id="ARBA00022741"/>
    </source>
</evidence>
<keyword evidence="16" id="KW-1185">Reference proteome</keyword>
<dbReference type="PRINTS" id="PR00941">
    <property type="entry name" value="CDATPASE"/>
</dbReference>
<dbReference type="GO" id="GO:0046872">
    <property type="term" value="F:metal ion binding"/>
    <property type="evidence" value="ECO:0007669"/>
    <property type="project" value="UniProtKB-KW"/>
</dbReference>
<dbReference type="SUPFAM" id="SSF81665">
    <property type="entry name" value="Calcium ATPase, transmembrane domain M"/>
    <property type="match status" value="1"/>
</dbReference>
<dbReference type="CDD" id="cd00371">
    <property type="entry name" value="HMA"/>
    <property type="match status" value="1"/>
</dbReference>
<dbReference type="Pfam" id="PF00702">
    <property type="entry name" value="Hydrolase"/>
    <property type="match status" value="1"/>
</dbReference>
<dbReference type="SUPFAM" id="SSF56784">
    <property type="entry name" value="HAD-like"/>
    <property type="match status" value="1"/>
</dbReference>
<feature type="transmembrane region" description="Helical" evidence="13">
    <location>
        <begin position="311"/>
        <end position="331"/>
    </location>
</feature>
<dbReference type="SUPFAM" id="SSF81653">
    <property type="entry name" value="Calcium ATPase, transduction domain A"/>
    <property type="match status" value="1"/>
</dbReference>
<dbReference type="InterPro" id="IPR023298">
    <property type="entry name" value="ATPase_P-typ_TM_dom_sf"/>
</dbReference>
<name>A0A154BRE1_ANASB</name>
<dbReference type="Pfam" id="PF00122">
    <property type="entry name" value="E1-E2_ATPase"/>
    <property type="match status" value="1"/>
</dbReference>
<dbReference type="SFLD" id="SFLDS00003">
    <property type="entry name" value="Haloacid_Dehalogenase"/>
    <property type="match status" value="1"/>
</dbReference>
<keyword evidence="3" id="KW-0104">Cadmium</keyword>
<dbReference type="InterPro" id="IPR036163">
    <property type="entry name" value="HMA_dom_sf"/>
</dbReference>
<reference evidence="15 16" key="1">
    <citation type="submission" date="2016-02" db="EMBL/GenBank/DDBJ databases">
        <title>Anaerosporomusa subterraneum gen. nov., sp. nov., a spore-forming obligate anaerobe isolated from saprolite.</title>
        <authorList>
            <person name="Choi J.K."/>
            <person name="Shah M."/>
            <person name="Yee N."/>
        </authorList>
    </citation>
    <scope>NUCLEOTIDE SEQUENCE [LARGE SCALE GENOMIC DNA]</scope>
    <source>
        <strain evidence="15 16">RU4</strain>
    </source>
</reference>
<feature type="transmembrane region" description="Helical" evidence="13">
    <location>
        <begin position="113"/>
        <end position="132"/>
    </location>
</feature>
<keyword evidence="13" id="KW-1003">Cell membrane</keyword>
<dbReference type="NCBIfam" id="TIGR01525">
    <property type="entry name" value="ATPase-IB_hvy"/>
    <property type="match status" value="1"/>
</dbReference>
<comment type="caution">
    <text evidence="15">The sequence shown here is derived from an EMBL/GenBank/DDBJ whole genome shotgun (WGS) entry which is preliminary data.</text>
</comment>
<dbReference type="InterPro" id="IPR027256">
    <property type="entry name" value="P-typ_ATPase_IB"/>
</dbReference>
<keyword evidence="8" id="KW-1278">Translocase</keyword>
<dbReference type="InterPro" id="IPR044492">
    <property type="entry name" value="P_typ_ATPase_HD_dom"/>
</dbReference>
<dbReference type="FunFam" id="2.70.150.10:FF:000002">
    <property type="entry name" value="Copper-transporting ATPase 1, putative"/>
    <property type="match status" value="1"/>
</dbReference>
<dbReference type="AlphaFoldDB" id="A0A154BRE1"/>
<dbReference type="SFLD" id="SFLDF00027">
    <property type="entry name" value="p-type_atpase"/>
    <property type="match status" value="1"/>
</dbReference>
<dbReference type="InterPro" id="IPR018303">
    <property type="entry name" value="ATPase_P-typ_P_site"/>
</dbReference>
<keyword evidence="4 13" id="KW-0812">Transmembrane</keyword>
<dbReference type="RefSeq" id="WP_197470695.1">
    <property type="nucleotide sequence ID" value="NZ_LSGP01000017.1"/>
</dbReference>
<evidence type="ECO:0000256" key="7">
    <source>
        <dbReference type="ARBA" id="ARBA00022840"/>
    </source>
</evidence>
<dbReference type="InterPro" id="IPR036412">
    <property type="entry name" value="HAD-like_sf"/>
</dbReference>
<evidence type="ECO:0000256" key="10">
    <source>
        <dbReference type="ARBA" id="ARBA00023136"/>
    </source>
</evidence>
<dbReference type="NCBIfam" id="TIGR01494">
    <property type="entry name" value="ATPase_P-type"/>
    <property type="match status" value="1"/>
</dbReference>
<dbReference type="SFLD" id="SFLDG00002">
    <property type="entry name" value="C1.7:_P-type_atpase_like"/>
    <property type="match status" value="1"/>
</dbReference>
<evidence type="ECO:0000259" key="14">
    <source>
        <dbReference type="PROSITE" id="PS50846"/>
    </source>
</evidence>
<gene>
    <name evidence="15" type="ORF">AXX12_09185</name>
</gene>
<sequence>MTERVLQQSVFQINGLDCADCAAQLEQQIAALAGVVKVSLNFGAGKLTVEHDGATDAIIHAVEGHGYQLSAPGLALPSRLRWRHDRRAQLTAVSAVCFLAAVVADWLNAVSAPWYALSMLAGGWFTARVGFASLRSGQFDANLLMVVAVVGAVAIGEWSEGAMVVFLFAVGNLLQSYTVDRTRRSIRAMMNLTPPEATVRRQGIEVVLPIEQVQVDDVVVVRPGERLPVDGMVLEGESALNQAPITGESLPVEKRSGDIVYAGSVNGYGMLVLTVVRKAADSTLARIIHLVEEAQSQKAPIQQFIDRFARIYTPLVMFGALLFAAVPPLLFNAPFEPWLYKALTLLVISCPCALALSTPVSIVSAIGAASRRGVLIKGGAYLEEMGRIRAVAFDKTGTLTTGQLAVTDVVAFDGAGERDILALAAAIEQGSEHPIAKAVLVKAEELPFPAAGDFAIIPGQGAKATISEQTLYAGNYRLFHEADNFSEASVIGESLAAAGKTIVYIGSATRVFGLIAVADTVRENSKAAVVALKQAGVAHIAMLTGDNAGAAASVASSLGLDASMSGLLPEEKVAVVGKLVDQYQHVAMVGDGINDAPALSAASIGISMGAAGSDAALEAADMALMADDLDGIAYAIRLGRRTLTIIRQNVWFAVGIKLVFVLLTLFGLSNLWMAVFADTGAAILVTLNSMRLMRE</sequence>
<dbReference type="NCBIfam" id="TIGR01512">
    <property type="entry name" value="ATPase-IB2_Cd"/>
    <property type="match status" value="1"/>
</dbReference>
<keyword evidence="5 13" id="KW-0479">Metal-binding</keyword>
<dbReference type="InterPro" id="IPR059000">
    <property type="entry name" value="ATPase_P-type_domA"/>
</dbReference>
<dbReference type="PROSITE" id="PS00154">
    <property type="entry name" value="ATPASE_E1_E2"/>
    <property type="match status" value="1"/>
</dbReference>
<evidence type="ECO:0000256" key="5">
    <source>
        <dbReference type="ARBA" id="ARBA00022723"/>
    </source>
</evidence>
<dbReference type="GO" id="GO:0016887">
    <property type="term" value="F:ATP hydrolysis activity"/>
    <property type="evidence" value="ECO:0007669"/>
    <property type="project" value="InterPro"/>
</dbReference>
<dbReference type="STRING" id="1794912.AXX12_09185"/>
<evidence type="ECO:0000313" key="15">
    <source>
        <dbReference type="EMBL" id="KYZ76593.1"/>
    </source>
</evidence>
<feature type="transmembrane region" description="Helical" evidence="13">
    <location>
        <begin position="343"/>
        <end position="368"/>
    </location>
</feature>
<comment type="catalytic activity">
    <reaction evidence="12">
        <text>Cd(2+)(in) + ATP + H2O = Cd(2+)(out) + ADP + phosphate + H(+)</text>
        <dbReference type="Rhea" id="RHEA:12132"/>
        <dbReference type="ChEBI" id="CHEBI:15377"/>
        <dbReference type="ChEBI" id="CHEBI:15378"/>
        <dbReference type="ChEBI" id="CHEBI:30616"/>
        <dbReference type="ChEBI" id="CHEBI:43474"/>
        <dbReference type="ChEBI" id="CHEBI:48775"/>
        <dbReference type="ChEBI" id="CHEBI:456216"/>
        <dbReference type="EC" id="7.2.2.21"/>
    </reaction>
</comment>
<feature type="transmembrane region" description="Helical" evidence="13">
    <location>
        <begin position="88"/>
        <end position="107"/>
    </location>
</feature>
<dbReference type="Gene3D" id="3.40.1110.10">
    <property type="entry name" value="Calcium-transporting ATPase, cytoplasmic domain N"/>
    <property type="match status" value="1"/>
</dbReference>
<dbReference type="InterPro" id="IPR023299">
    <property type="entry name" value="ATPase_P-typ_cyto_dom_N"/>
</dbReference>
<dbReference type="NCBIfam" id="TIGR01511">
    <property type="entry name" value="ATPase-IB1_Cu"/>
    <property type="match status" value="1"/>
</dbReference>
<protein>
    <recommendedName>
        <fullName evidence="11">Cd(2+)-exporting ATPase</fullName>
        <ecNumber evidence="11">7.2.2.21</ecNumber>
    </recommendedName>
</protein>
<dbReference type="GO" id="GO:0008551">
    <property type="term" value="F:P-type cadmium transporter activity"/>
    <property type="evidence" value="ECO:0007669"/>
    <property type="project" value="UniProtKB-EC"/>
</dbReference>
<keyword evidence="6 13" id="KW-0547">Nucleotide-binding</keyword>
<dbReference type="InterPro" id="IPR001757">
    <property type="entry name" value="P_typ_ATPase"/>
</dbReference>
<dbReference type="InterPro" id="IPR006121">
    <property type="entry name" value="HMA_dom"/>
</dbReference>
<evidence type="ECO:0000256" key="9">
    <source>
        <dbReference type="ARBA" id="ARBA00022989"/>
    </source>
</evidence>
<keyword evidence="7 13" id="KW-0067">ATP-binding</keyword>
<dbReference type="PANTHER" id="PTHR48085">
    <property type="entry name" value="CADMIUM/ZINC-TRANSPORTING ATPASE HMA2-RELATED"/>
    <property type="match status" value="1"/>
</dbReference>
<dbReference type="Pfam" id="PF00403">
    <property type="entry name" value="HMA"/>
    <property type="match status" value="1"/>
</dbReference>
<proteinExistence type="inferred from homology"/>
<organism evidence="15 16">
    <name type="scientific">Anaerosporomusa subterranea</name>
    <dbReference type="NCBI Taxonomy" id="1794912"/>
    <lineage>
        <taxon>Bacteria</taxon>
        <taxon>Bacillati</taxon>
        <taxon>Bacillota</taxon>
        <taxon>Negativicutes</taxon>
        <taxon>Acetonemataceae</taxon>
        <taxon>Anaerosporomusa</taxon>
    </lineage>
</organism>
<dbReference type="EC" id="7.2.2.21" evidence="11"/>
<dbReference type="Gene3D" id="3.40.50.1000">
    <property type="entry name" value="HAD superfamily/HAD-like"/>
    <property type="match status" value="1"/>
</dbReference>
<accession>A0A154BRE1</accession>
<feature type="transmembrane region" description="Helical" evidence="13">
    <location>
        <begin position="162"/>
        <end position="179"/>
    </location>
</feature>
<dbReference type="PROSITE" id="PS50846">
    <property type="entry name" value="HMA_2"/>
    <property type="match status" value="1"/>
</dbReference>
<comment type="subcellular location">
    <subcellularLocation>
        <location evidence="1">Cell membrane</location>
        <topology evidence="1">Multi-pass membrane protein</topology>
    </subcellularLocation>
</comment>
<keyword evidence="9 13" id="KW-1133">Transmembrane helix</keyword>
<evidence type="ECO:0000256" key="3">
    <source>
        <dbReference type="ARBA" id="ARBA00022539"/>
    </source>
</evidence>
<dbReference type="SUPFAM" id="SSF55008">
    <property type="entry name" value="HMA, heavy metal-associated domain"/>
    <property type="match status" value="1"/>
</dbReference>
<evidence type="ECO:0000256" key="12">
    <source>
        <dbReference type="ARBA" id="ARBA00049338"/>
    </source>
</evidence>
<evidence type="ECO:0000256" key="2">
    <source>
        <dbReference type="ARBA" id="ARBA00006024"/>
    </source>
</evidence>
<evidence type="ECO:0000256" key="8">
    <source>
        <dbReference type="ARBA" id="ARBA00022967"/>
    </source>
</evidence>
<dbReference type="InterPro" id="IPR051014">
    <property type="entry name" value="Cation_Transport_ATPase_IB"/>
</dbReference>
<keyword evidence="10 13" id="KW-0472">Membrane</keyword>
<dbReference type="GO" id="GO:0005886">
    <property type="term" value="C:plasma membrane"/>
    <property type="evidence" value="ECO:0007669"/>
    <property type="project" value="UniProtKB-SubCell"/>
</dbReference>
<feature type="transmembrane region" description="Helical" evidence="13">
    <location>
        <begin position="139"/>
        <end position="156"/>
    </location>
</feature>
<dbReference type="EMBL" id="LSGP01000017">
    <property type="protein sequence ID" value="KYZ76593.1"/>
    <property type="molecule type" value="Genomic_DNA"/>
</dbReference>
<feature type="transmembrane region" description="Helical" evidence="13">
    <location>
        <begin position="650"/>
        <end position="668"/>
    </location>
</feature>
<dbReference type="GO" id="GO:0005524">
    <property type="term" value="F:ATP binding"/>
    <property type="evidence" value="ECO:0007669"/>
    <property type="project" value="UniProtKB-UniRule"/>
</dbReference>
<dbReference type="Gene3D" id="3.30.70.100">
    <property type="match status" value="1"/>
</dbReference>
<evidence type="ECO:0000256" key="13">
    <source>
        <dbReference type="RuleBase" id="RU362081"/>
    </source>
</evidence>
<dbReference type="Gene3D" id="2.70.150.10">
    <property type="entry name" value="Calcium-transporting ATPase, cytoplasmic transduction domain A"/>
    <property type="match status" value="1"/>
</dbReference>
<dbReference type="PANTHER" id="PTHR48085:SF5">
    <property type="entry name" value="CADMIUM_ZINC-TRANSPORTING ATPASE HMA4-RELATED"/>
    <property type="match status" value="1"/>
</dbReference>
<dbReference type="InterPro" id="IPR008250">
    <property type="entry name" value="ATPase_P-typ_transduc_dom_A_sf"/>
</dbReference>
<evidence type="ECO:0000256" key="1">
    <source>
        <dbReference type="ARBA" id="ARBA00004651"/>
    </source>
</evidence>
<dbReference type="InterPro" id="IPR023214">
    <property type="entry name" value="HAD_sf"/>
</dbReference>
<evidence type="ECO:0000256" key="4">
    <source>
        <dbReference type="ARBA" id="ARBA00022692"/>
    </source>
</evidence>